<dbReference type="PANTHER" id="PTHR38775:SF1">
    <property type="entry name" value="INNER MEMBRANE PROTEIN"/>
    <property type="match status" value="1"/>
</dbReference>
<dbReference type="Proteomes" id="UP000199579">
    <property type="component" value="Unassembled WGS sequence"/>
</dbReference>
<evidence type="ECO:0000313" key="2">
    <source>
        <dbReference type="EMBL" id="SEI68916.1"/>
    </source>
</evidence>
<evidence type="ECO:0000313" key="4">
    <source>
        <dbReference type="EMBL" id="SER43238.1"/>
    </source>
</evidence>
<keyword evidence="7" id="KW-1185">Reference proteome</keyword>
<feature type="transmembrane region" description="Helical" evidence="1">
    <location>
        <begin position="30"/>
        <end position="52"/>
    </location>
</feature>
<organism evidence="2 9">
    <name type="scientific">Azotobacter beijerinckii</name>
    <dbReference type="NCBI Taxonomy" id="170623"/>
    <lineage>
        <taxon>Bacteria</taxon>
        <taxon>Pseudomonadati</taxon>
        <taxon>Pseudomonadota</taxon>
        <taxon>Gammaproteobacteria</taxon>
        <taxon>Pseudomonadales</taxon>
        <taxon>Pseudomonadaceae</taxon>
        <taxon>Azotobacter</taxon>
    </lineage>
</organism>
<dbReference type="AlphaFoldDB" id="A0A1H6SPY2"/>
<evidence type="ECO:0000313" key="7">
    <source>
        <dbReference type="Proteomes" id="UP000198861"/>
    </source>
</evidence>
<dbReference type="EMBL" id="FOSX01000025">
    <property type="protein sequence ID" value="SFK80951.1"/>
    <property type="molecule type" value="Genomic_DNA"/>
</dbReference>
<proteinExistence type="predicted"/>
<dbReference type="EMBL" id="FOKJ01000039">
    <property type="protein sequence ID" value="SFB37639.1"/>
    <property type="molecule type" value="Genomic_DNA"/>
</dbReference>
<dbReference type="PANTHER" id="PTHR38775">
    <property type="entry name" value="INNER MEMBRANE PROTEIN-RELATED"/>
    <property type="match status" value="1"/>
</dbReference>
<dbReference type="Pfam" id="PF06611">
    <property type="entry name" value="DUF1145"/>
    <property type="match status" value="1"/>
</dbReference>
<name>A0A1H6SPY2_9GAMM</name>
<dbReference type="Proteomes" id="UP000198861">
    <property type="component" value="Unassembled WGS sequence"/>
</dbReference>
<dbReference type="RefSeq" id="WP_090624362.1">
    <property type="nucleotide sequence ID" value="NZ_FNYO01000035.1"/>
</dbReference>
<keyword evidence="1" id="KW-0812">Transmembrane</keyword>
<dbReference type="EMBL" id="FNYQ01000016">
    <property type="protein sequence ID" value="SEI68916.1"/>
    <property type="molecule type" value="Genomic_DNA"/>
</dbReference>
<evidence type="ECO:0000313" key="10">
    <source>
        <dbReference type="Proteomes" id="UP000199579"/>
    </source>
</evidence>
<evidence type="ECO:0000313" key="5">
    <source>
        <dbReference type="EMBL" id="SFB37639.1"/>
    </source>
</evidence>
<evidence type="ECO:0000313" key="9">
    <source>
        <dbReference type="Proteomes" id="UP000199250"/>
    </source>
</evidence>
<dbReference type="EMBL" id="FNYO01000035">
    <property type="protein sequence ID" value="SEJ06302.1"/>
    <property type="molecule type" value="Genomic_DNA"/>
</dbReference>
<keyword evidence="1" id="KW-1133">Transmembrane helix</keyword>
<dbReference type="EMBL" id="FOFJ01000050">
    <property type="protein sequence ID" value="SER43238.1"/>
    <property type="molecule type" value="Genomic_DNA"/>
</dbReference>
<reference evidence="8 9" key="1">
    <citation type="submission" date="2016-10" db="EMBL/GenBank/DDBJ databases">
        <authorList>
            <person name="de Groot N.N."/>
        </authorList>
    </citation>
    <scope>NUCLEOTIDE SEQUENCE [LARGE SCALE GENOMIC DNA]</scope>
    <source>
        <strain evidence="3 8">DSM 1041</strain>
        <strain evidence="2 9">DSM 373</strain>
        <strain evidence="4">DSM 378</strain>
        <strain evidence="6 10">DSM 381</strain>
    </source>
</reference>
<protein>
    <submittedName>
        <fullName evidence="2 5">Membrane protein</fullName>
    </submittedName>
</protein>
<evidence type="ECO:0000256" key="1">
    <source>
        <dbReference type="SAM" id="Phobius"/>
    </source>
</evidence>
<evidence type="ECO:0000313" key="3">
    <source>
        <dbReference type="EMBL" id="SEJ06302.1"/>
    </source>
</evidence>
<keyword evidence="1" id="KW-0472">Membrane</keyword>
<gene>
    <name evidence="5" type="ORF">SAMN04244571_02482</name>
    <name evidence="2" type="ORF">SAMN04244572_01332</name>
    <name evidence="4" type="ORF">SAMN04244573_03616</name>
    <name evidence="6" type="ORF">SAMN04244574_01938</name>
    <name evidence="3" type="ORF">SAMN04244579_02976</name>
</gene>
<dbReference type="Proteomes" id="UP000199250">
    <property type="component" value="Unassembled WGS sequence"/>
</dbReference>
<dbReference type="OrthoDB" id="7032679at2"/>
<evidence type="ECO:0000313" key="8">
    <source>
        <dbReference type="Proteomes" id="UP000199005"/>
    </source>
</evidence>
<dbReference type="InterPro" id="IPR009525">
    <property type="entry name" value="DUF1145"/>
</dbReference>
<dbReference type="Proteomes" id="UP000199267">
    <property type="component" value="Unassembled WGS sequence"/>
</dbReference>
<accession>A0A1H6SPY2</accession>
<reference evidence="5 7" key="2">
    <citation type="submission" date="2016-10" db="EMBL/GenBank/DDBJ databases">
        <authorList>
            <person name="Varghese N."/>
            <person name="Submissions S."/>
        </authorList>
    </citation>
    <scope>NUCLEOTIDE SEQUENCE [LARGE SCALE GENOMIC DNA]</scope>
    <source>
        <strain evidence="5 7">DSM 282</strain>
    </source>
</reference>
<evidence type="ECO:0000313" key="6">
    <source>
        <dbReference type="EMBL" id="SFK80951.1"/>
    </source>
</evidence>
<dbReference type="STRING" id="170623.SAMN04244579_02976"/>
<dbReference type="Proteomes" id="UP000199005">
    <property type="component" value="Unassembled WGS sequence"/>
</dbReference>
<sequence length="87" mass="9471">MKRLLTLGKALILTLWLALAGSLLQPLNKPFDLLLPLCGGLLLFAHLLALMLSGRGSRTAPPCWKSRLQVLLFGILHLYAPPEDGQA</sequence>